<gene>
    <name evidence="1" type="ORF">E4U92_16210</name>
</gene>
<evidence type="ECO:0000313" key="2">
    <source>
        <dbReference type="Proteomes" id="UP000308632"/>
    </source>
</evidence>
<proteinExistence type="predicted"/>
<sequence length="132" mass="13704">MLVLDTGDGDEDYAEEQLQNLIAELSELDLDGIDRMRQGPPPPGSRSTDAVQWGALVLGLGGSGALLPVLAAVVQELQVADSGAVFTGRSCSTTVNRSTTADATALVRSPRWQSLRALLPGVQPAPVQPPGS</sequence>
<organism evidence="1 2">
    <name type="scientific">Streptomyces galbus</name>
    <dbReference type="NCBI Taxonomy" id="33898"/>
    <lineage>
        <taxon>Bacteria</taxon>
        <taxon>Bacillati</taxon>
        <taxon>Actinomycetota</taxon>
        <taxon>Actinomycetes</taxon>
        <taxon>Kitasatosporales</taxon>
        <taxon>Streptomycetaceae</taxon>
        <taxon>Streptomyces</taxon>
    </lineage>
</organism>
<evidence type="ECO:0000313" key="1">
    <source>
        <dbReference type="EMBL" id="TKT09112.1"/>
    </source>
</evidence>
<dbReference type="Proteomes" id="UP000308632">
    <property type="component" value="Unassembled WGS sequence"/>
</dbReference>
<comment type="caution">
    <text evidence="1">The sequence shown here is derived from an EMBL/GenBank/DDBJ whole genome shotgun (WGS) entry which is preliminary data.</text>
</comment>
<protein>
    <submittedName>
        <fullName evidence="1">Uncharacterized protein</fullName>
    </submittedName>
</protein>
<dbReference type="AlphaFoldDB" id="A0A4U5X3R9"/>
<name>A0A4U5X3R9_STRGB</name>
<reference evidence="1 2" key="1">
    <citation type="submission" date="2019-04" db="EMBL/GenBank/DDBJ databases">
        <title>Streptomyces lasaliensis sp.nov., an Actinomycete isolated from soil which produces the polyether antibiotic lasalocid.</title>
        <authorList>
            <person name="Erwin G."/>
            <person name="Haber C."/>
        </authorList>
    </citation>
    <scope>NUCLEOTIDE SEQUENCE [LARGE SCALE GENOMIC DNA]</scope>
    <source>
        <strain evidence="1 2">DSM 40089</strain>
    </source>
</reference>
<dbReference type="RefSeq" id="WP_137301063.1">
    <property type="nucleotide sequence ID" value="NZ_BMVD01000001.1"/>
</dbReference>
<accession>A0A4U5X3R9</accession>
<dbReference type="EMBL" id="SZPR01000012">
    <property type="protein sequence ID" value="TKT09112.1"/>
    <property type="molecule type" value="Genomic_DNA"/>
</dbReference>